<dbReference type="EMBL" id="RZNH01000002">
    <property type="protein sequence ID" value="NOU58572.1"/>
    <property type="molecule type" value="Genomic_DNA"/>
</dbReference>
<evidence type="ECO:0000256" key="6">
    <source>
        <dbReference type="PIRNR" id="PIRNR002756"/>
    </source>
</evidence>
<sequence>MKKFQLLFAAIIALALMASCGNAGKDKAANNKKAKTITGAGATFPYPFYNKIFKSYTKEQGILVTYGAIGSGGGVRSITDKIVDFGASDAFLNDKKLASMPAEVLHVPTCLGAVVAAYNLPGKPELKFTPELMEGVFMGKITNWNDAKIAEVNPGVTLPDMEITVVYRSDGSGTTFIFSDYMSKISKEWEEKVGKGKALKWPVGIGAKGNPGVAGTISQTEGAIGYIGSEYAFSMGIQMAQIKNQAGNYILPSTESISAAAKGEMPADTRVSLTNTDAADGYPLSSFTWLVIYKEQNYNDRSLDQATQTIKLIDWVVSADAQKETTKVHYAPLPDAAVEKAKAVLGKVTYNGKAIKL</sequence>
<dbReference type="CDD" id="cd13565">
    <property type="entry name" value="PBP2_PstS"/>
    <property type="match status" value="1"/>
</dbReference>
<gene>
    <name evidence="9" type="primary">pstS</name>
    <name evidence="9" type="ORF">ELS83_01990</name>
</gene>
<dbReference type="Gene3D" id="3.40.190.10">
    <property type="entry name" value="Periplasmic binding protein-like II"/>
    <property type="match status" value="2"/>
</dbReference>
<evidence type="ECO:0000259" key="8">
    <source>
        <dbReference type="Pfam" id="PF12849"/>
    </source>
</evidence>
<evidence type="ECO:0000313" key="9">
    <source>
        <dbReference type="EMBL" id="NOU58572.1"/>
    </source>
</evidence>
<comment type="similarity">
    <text evidence="2 6">Belongs to the PstS family.</text>
</comment>
<comment type="caution">
    <text evidence="9">The sequence shown here is derived from an EMBL/GenBank/DDBJ whole genome shotgun (WGS) entry which is preliminary data.</text>
</comment>
<dbReference type="InterPro" id="IPR050962">
    <property type="entry name" value="Phosphate-bind_PstS"/>
</dbReference>
<evidence type="ECO:0000256" key="1">
    <source>
        <dbReference type="ARBA" id="ARBA00002841"/>
    </source>
</evidence>
<dbReference type="PANTHER" id="PTHR42996:SF1">
    <property type="entry name" value="PHOSPHATE-BINDING PROTEIN PSTS"/>
    <property type="match status" value="1"/>
</dbReference>
<evidence type="ECO:0000256" key="2">
    <source>
        <dbReference type="ARBA" id="ARBA00008725"/>
    </source>
</evidence>
<dbReference type="InterPro" id="IPR024370">
    <property type="entry name" value="PBP_domain"/>
</dbReference>
<comment type="function">
    <text evidence="1">Part of the ABC transporter complex PstSACB involved in phosphate import.</text>
</comment>
<dbReference type="PROSITE" id="PS51257">
    <property type="entry name" value="PROKAR_LIPOPROTEIN"/>
    <property type="match status" value="1"/>
</dbReference>
<name>A0ABX1WR61_9BACT</name>
<evidence type="ECO:0000256" key="7">
    <source>
        <dbReference type="SAM" id="SignalP"/>
    </source>
</evidence>
<evidence type="ECO:0000313" key="10">
    <source>
        <dbReference type="Proteomes" id="UP000732105"/>
    </source>
</evidence>
<protein>
    <recommendedName>
        <fullName evidence="6">Phosphate-binding protein</fullName>
    </recommendedName>
</protein>
<keyword evidence="10" id="KW-1185">Reference proteome</keyword>
<reference evidence="9 10" key="1">
    <citation type="submission" date="2018-12" db="EMBL/GenBank/DDBJ databases">
        <title>Marinifilum JC070 sp. nov., a marine bacterium isolated from Yongle Blue Hole in the South China Sea.</title>
        <authorList>
            <person name="Fu T."/>
        </authorList>
    </citation>
    <scope>NUCLEOTIDE SEQUENCE [LARGE SCALE GENOMIC DNA]</scope>
    <source>
        <strain evidence="9 10">JC070</strain>
    </source>
</reference>
<feature type="signal peptide" evidence="7">
    <location>
        <begin position="1"/>
        <end position="23"/>
    </location>
</feature>
<dbReference type="PANTHER" id="PTHR42996">
    <property type="entry name" value="PHOSPHATE-BINDING PROTEIN PSTS"/>
    <property type="match status" value="1"/>
</dbReference>
<dbReference type="SUPFAM" id="SSF53850">
    <property type="entry name" value="Periplasmic binding protein-like II"/>
    <property type="match status" value="1"/>
</dbReference>
<dbReference type="Pfam" id="PF12849">
    <property type="entry name" value="PBP_like_2"/>
    <property type="match status" value="1"/>
</dbReference>
<feature type="domain" description="PBP" evidence="8">
    <location>
        <begin position="28"/>
        <end position="319"/>
    </location>
</feature>
<feature type="chain" id="PRO_5047229824" description="Phosphate-binding protein" evidence="7">
    <location>
        <begin position="24"/>
        <end position="357"/>
    </location>
</feature>
<accession>A0ABX1WR61</accession>
<dbReference type="NCBIfam" id="TIGR00975">
    <property type="entry name" value="3a0107s03"/>
    <property type="match status" value="1"/>
</dbReference>
<keyword evidence="5 6" id="KW-0592">Phosphate transport</keyword>
<organism evidence="9 10">
    <name type="scientific">Marinifilum caeruleilacunae</name>
    <dbReference type="NCBI Taxonomy" id="2499076"/>
    <lineage>
        <taxon>Bacteria</taxon>
        <taxon>Pseudomonadati</taxon>
        <taxon>Bacteroidota</taxon>
        <taxon>Bacteroidia</taxon>
        <taxon>Marinilabiliales</taxon>
        <taxon>Marinifilaceae</taxon>
    </lineage>
</organism>
<comment type="subunit">
    <text evidence="3">The complex is composed of two ATP-binding proteins (PstB), two transmembrane proteins (PstC and PstA) and a solute-binding protein (PstS).</text>
</comment>
<dbReference type="InterPro" id="IPR005673">
    <property type="entry name" value="ABC_phos-bd_PstS"/>
</dbReference>
<proteinExistence type="inferred from homology"/>
<dbReference type="PIRSF" id="PIRSF002756">
    <property type="entry name" value="PstS"/>
    <property type="match status" value="1"/>
</dbReference>
<evidence type="ECO:0000256" key="4">
    <source>
        <dbReference type="ARBA" id="ARBA00022448"/>
    </source>
</evidence>
<keyword evidence="7" id="KW-0732">Signal</keyword>
<keyword evidence="4 6" id="KW-0813">Transport</keyword>
<evidence type="ECO:0000256" key="5">
    <source>
        <dbReference type="ARBA" id="ARBA00022592"/>
    </source>
</evidence>
<dbReference type="RefSeq" id="WP_171593839.1">
    <property type="nucleotide sequence ID" value="NZ_RZNH01000002.1"/>
</dbReference>
<evidence type="ECO:0000256" key="3">
    <source>
        <dbReference type="ARBA" id="ARBA00011529"/>
    </source>
</evidence>
<dbReference type="Proteomes" id="UP000732105">
    <property type="component" value="Unassembled WGS sequence"/>
</dbReference>